<dbReference type="Proteomes" id="UP000662857">
    <property type="component" value="Chromosome"/>
</dbReference>
<dbReference type="KEGG" id="nhy:JQS43_19915"/>
<dbReference type="RefSeq" id="WP_239675910.1">
    <property type="nucleotide sequence ID" value="NZ_CP070499.1"/>
</dbReference>
<feature type="compositionally biased region" description="Low complexity" evidence="1">
    <location>
        <begin position="17"/>
        <end position="28"/>
    </location>
</feature>
<keyword evidence="4" id="KW-1185">Reference proteome</keyword>
<dbReference type="EMBL" id="CP070499">
    <property type="protein sequence ID" value="QSB13801.1"/>
    <property type="molecule type" value="Genomic_DNA"/>
</dbReference>
<feature type="region of interest" description="Disordered" evidence="1">
    <location>
        <begin position="1"/>
        <end position="58"/>
    </location>
</feature>
<feature type="transmembrane region" description="Helical" evidence="2">
    <location>
        <begin position="160"/>
        <end position="178"/>
    </location>
</feature>
<evidence type="ECO:0000256" key="2">
    <source>
        <dbReference type="SAM" id="Phobius"/>
    </source>
</evidence>
<keyword evidence="2" id="KW-0472">Membrane</keyword>
<keyword evidence="2" id="KW-1133">Transmembrane helix</keyword>
<evidence type="ECO:0000256" key="1">
    <source>
        <dbReference type="SAM" id="MobiDB-lite"/>
    </source>
</evidence>
<evidence type="ECO:0000313" key="3">
    <source>
        <dbReference type="EMBL" id="QSB13801.1"/>
    </source>
</evidence>
<feature type="transmembrane region" description="Helical" evidence="2">
    <location>
        <begin position="222"/>
        <end position="239"/>
    </location>
</feature>
<feature type="transmembrane region" description="Helical" evidence="2">
    <location>
        <begin position="198"/>
        <end position="215"/>
    </location>
</feature>
<protein>
    <submittedName>
        <fullName evidence="3">Uncharacterized protein</fullName>
    </submittedName>
</protein>
<organism evidence="3 4">
    <name type="scientific">Natronosporangium hydrolyticum</name>
    <dbReference type="NCBI Taxonomy" id="2811111"/>
    <lineage>
        <taxon>Bacteria</taxon>
        <taxon>Bacillati</taxon>
        <taxon>Actinomycetota</taxon>
        <taxon>Actinomycetes</taxon>
        <taxon>Micromonosporales</taxon>
        <taxon>Micromonosporaceae</taxon>
        <taxon>Natronosporangium</taxon>
    </lineage>
</organism>
<name>A0A895Y8Z2_9ACTN</name>
<gene>
    <name evidence="3" type="ORF">JQS43_19915</name>
</gene>
<keyword evidence="2" id="KW-0812">Transmembrane</keyword>
<reference evidence="3" key="1">
    <citation type="submission" date="2021-02" db="EMBL/GenBank/DDBJ databases">
        <title>Natrosporangium hydrolyticum gen. nov., sp. nov, a haloalkaliphilic actinobacterium from a soda solonchak soil.</title>
        <authorList>
            <person name="Sorokin D.Y."/>
            <person name="Khijniak T.V."/>
            <person name="Zakharycheva A.P."/>
            <person name="Boueva O.V."/>
            <person name="Ariskina E.V."/>
            <person name="Hahnke R.L."/>
            <person name="Bunk B."/>
            <person name="Sproer C."/>
            <person name="Schumann P."/>
            <person name="Evtushenko L.I."/>
            <person name="Kublanov I.V."/>
        </authorList>
    </citation>
    <scope>NUCLEOTIDE SEQUENCE</scope>
    <source>
        <strain evidence="3">DSM 106523</strain>
    </source>
</reference>
<proteinExistence type="predicted"/>
<sequence>MRTTTVARPRRRRPRPTTRAPRAVAAAPHPAPPATDRGAAAQTDPSTDQPTAAAKPAARRRLIRGAGWLQPLLAALRPAAHQLGWHTGRLGHAARYRATAWSNRMARAWHRRTASDRTLGRPPLGRLLASELSRRLPSWLRPRDPTLAGVRDTPPPPGRLAGMCTWAALLGLLGLPLAGRALLTVAAGSRPDWSDPGMLTGVLGIGLAVAAFLVAHRRRAPWLLLGLATLLLAAGPRLFGGE</sequence>
<accession>A0A895Y8Z2</accession>
<evidence type="ECO:0000313" key="4">
    <source>
        <dbReference type="Proteomes" id="UP000662857"/>
    </source>
</evidence>
<dbReference type="AlphaFoldDB" id="A0A895Y8Z2"/>